<comment type="subunit">
    <text evidence="2">Homotetramer.</text>
</comment>
<keyword evidence="1 2" id="KW-0238">DNA-binding</keyword>
<dbReference type="PIRSF" id="PIRSF002070">
    <property type="entry name" value="SSB"/>
    <property type="match status" value="1"/>
</dbReference>
<dbReference type="AlphaFoldDB" id="A0A6P1Y0U5"/>
<proteinExistence type="inferred from homology"/>
<gene>
    <name evidence="5" type="primary">ssb</name>
    <name evidence="5" type="ORF">GWP43_06950</name>
</gene>
<evidence type="ECO:0000256" key="4">
    <source>
        <dbReference type="SAM" id="MobiDB-lite"/>
    </source>
</evidence>
<dbReference type="CDD" id="cd04496">
    <property type="entry name" value="SSB_OBF"/>
    <property type="match status" value="1"/>
</dbReference>
<dbReference type="PANTHER" id="PTHR10302:SF0">
    <property type="entry name" value="SINGLE-STRANDED DNA-BINDING PROTEIN, MITOCHONDRIAL"/>
    <property type="match status" value="1"/>
</dbReference>
<name>A0A6P1Y0U5_9SPIR</name>
<organism evidence="5 6">
    <name type="scientific">Treponema vincentii</name>
    <dbReference type="NCBI Taxonomy" id="69710"/>
    <lineage>
        <taxon>Bacteria</taxon>
        <taxon>Pseudomonadati</taxon>
        <taxon>Spirochaetota</taxon>
        <taxon>Spirochaetia</taxon>
        <taxon>Spirochaetales</taxon>
        <taxon>Treponemataceae</taxon>
        <taxon>Treponema</taxon>
    </lineage>
</organism>
<evidence type="ECO:0000313" key="6">
    <source>
        <dbReference type="Proteomes" id="UP000464374"/>
    </source>
</evidence>
<dbReference type="RefSeq" id="WP_162663554.1">
    <property type="nucleotide sequence ID" value="NZ_CP048020.1"/>
</dbReference>
<evidence type="ECO:0000256" key="1">
    <source>
        <dbReference type="ARBA" id="ARBA00023125"/>
    </source>
</evidence>
<dbReference type="KEGG" id="trz:GWP43_06950"/>
<dbReference type="Proteomes" id="UP000464374">
    <property type="component" value="Chromosome"/>
</dbReference>
<reference evidence="5 6" key="1">
    <citation type="submission" date="2020-01" db="EMBL/GenBank/DDBJ databases">
        <title>Complete genome sequence of a human oral phylogroup 1 Treponema sp. strain ATCC 700766, originally isolated from periodontitis dental plaque.</title>
        <authorList>
            <person name="Chan Y."/>
            <person name="Huo Y.-B."/>
            <person name="Yu X.-L."/>
            <person name="Zeng H."/>
            <person name="Leung W.-K."/>
            <person name="Watt R.M."/>
        </authorList>
    </citation>
    <scope>NUCLEOTIDE SEQUENCE [LARGE SCALE GENOMIC DNA]</scope>
    <source>
        <strain evidence="5 6">OMZ 804</strain>
    </source>
</reference>
<dbReference type="Pfam" id="PF00436">
    <property type="entry name" value="SSB"/>
    <property type="match status" value="1"/>
</dbReference>
<evidence type="ECO:0000313" key="5">
    <source>
        <dbReference type="EMBL" id="QHX43225.1"/>
    </source>
</evidence>
<accession>A0A6P1Y0U5</accession>
<dbReference type="PANTHER" id="PTHR10302">
    <property type="entry name" value="SINGLE-STRANDED DNA-BINDING PROTEIN"/>
    <property type="match status" value="1"/>
</dbReference>
<protein>
    <recommendedName>
        <fullName evidence="2 3">Single-stranded DNA-binding protein</fullName>
        <shortName evidence="2">SSB</shortName>
    </recommendedName>
</protein>
<dbReference type="EMBL" id="CP048020">
    <property type="protein sequence ID" value="QHX43225.1"/>
    <property type="molecule type" value="Genomic_DNA"/>
</dbReference>
<dbReference type="GO" id="GO:0009295">
    <property type="term" value="C:nucleoid"/>
    <property type="evidence" value="ECO:0007669"/>
    <property type="project" value="TreeGrafter"/>
</dbReference>
<dbReference type="NCBIfam" id="TIGR00621">
    <property type="entry name" value="ssb"/>
    <property type="match status" value="1"/>
</dbReference>
<dbReference type="SUPFAM" id="SSF50249">
    <property type="entry name" value="Nucleic acid-binding proteins"/>
    <property type="match status" value="1"/>
</dbReference>
<dbReference type="InterPro" id="IPR000424">
    <property type="entry name" value="Primosome_PriB/ssb"/>
</dbReference>
<dbReference type="InterPro" id="IPR011344">
    <property type="entry name" value="ssDNA-bd"/>
</dbReference>
<sequence>MADINHVVLVGRLTRDAELKYTQGGAAVCKFSIAINRRRKNGEEWVEEVNYFDIVLWGRQGEALNQYLVKGKQVAVDGELRQNRWEQDGQSRSKVEIIANNLQLLGGGSGSGQQTSSGNREAYQRSNAPSAYQARQNMSPANDGYEADFDNANYDNIPF</sequence>
<dbReference type="PROSITE" id="PS50935">
    <property type="entry name" value="SSB"/>
    <property type="match status" value="1"/>
</dbReference>
<feature type="compositionally biased region" description="Polar residues" evidence="4">
    <location>
        <begin position="124"/>
        <end position="140"/>
    </location>
</feature>
<dbReference type="GO" id="GO:0006260">
    <property type="term" value="P:DNA replication"/>
    <property type="evidence" value="ECO:0007669"/>
    <property type="project" value="InterPro"/>
</dbReference>
<dbReference type="GO" id="GO:0003697">
    <property type="term" value="F:single-stranded DNA binding"/>
    <property type="evidence" value="ECO:0007669"/>
    <property type="project" value="UniProtKB-UniRule"/>
</dbReference>
<dbReference type="Gene3D" id="2.40.50.140">
    <property type="entry name" value="Nucleic acid-binding proteins"/>
    <property type="match status" value="1"/>
</dbReference>
<dbReference type="HAMAP" id="MF_00984">
    <property type="entry name" value="SSB"/>
    <property type="match status" value="1"/>
</dbReference>
<evidence type="ECO:0000256" key="3">
    <source>
        <dbReference type="PIRNR" id="PIRNR002070"/>
    </source>
</evidence>
<dbReference type="InterPro" id="IPR012340">
    <property type="entry name" value="NA-bd_OB-fold"/>
</dbReference>
<comment type="caution">
    <text evidence="2">Lacks conserved residue(s) required for the propagation of feature annotation.</text>
</comment>
<feature type="region of interest" description="Disordered" evidence="4">
    <location>
        <begin position="106"/>
        <end position="159"/>
    </location>
</feature>
<evidence type="ECO:0000256" key="2">
    <source>
        <dbReference type="HAMAP-Rule" id="MF_00984"/>
    </source>
</evidence>